<dbReference type="Proteomes" id="UP001627154">
    <property type="component" value="Unassembled WGS sequence"/>
</dbReference>
<evidence type="ECO:0000256" key="5">
    <source>
        <dbReference type="ARBA" id="ARBA00023136"/>
    </source>
</evidence>
<accession>A0ABD2XCX0</accession>
<keyword evidence="4 6" id="KW-1133">Transmembrane helix</keyword>
<dbReference type="InterPro" id="IPR007603">
    <property type="entry name" value="Choline_transptr-like"/>
</dbReference>
<evidence type="ECO:0000313" key="7">
    <source>
        <dbReference type="EMBL" id="KAL3403296.1"/>
    </source>
</evidence>
<keyword evidence="5 6" id="KW-0472">Membrane</keyword>
<dbReference type="GO" id="GO:0005886">
    <property type="term" value="C:plasma membrane"/>
    <property type="evidence" value="ECO:0007669"/>
    <property type="project" value="UniProtKB-SubCell"/>
</dbReference>
<organism evidence="7 8">
    <name type="scientific">Trichogramma kaykai</name>
    <dbReference type="NCBI Taxonomy" id="54128"/>
    <lineage>
        <taxon>Eukaryota</taxon>
        <taxon>Metazoa</taxon>
        <taxon>Ecdysozoa</taxon>
        <taxon>Arthropoda</taxon>
        <taxon>Hexapoda</taxon>
        <taxon>Insecta</taxon>
        <taxon>Pterygota</taxon>
        <taxon>Neoptera</taxon>
        <taxon>Endopterygota</taxon>
        <taxon>Hymenoptera</taxon>
        <taxon>Apocrita</taxon>
        <taxon>Proctotrupomorpha</taxon>
        <taxon>Chalcidoidea</taxon>
        <taxon>Trichogrammatidae</taxon>
        <taxon>Trichogramma</taxon>
    </lineage>
</organism>
<comment type="similarity">
    <text evidence="2 6">Belongs to the CTL (choline transporter-like) family.</text>
</comment>
<keyword evidence="3 6" id="KW-0812">Transmembrane</keyword>
<sequence>MQLVCDCGSSIFCIGCFNIDAKEVVNWQNPDSNVILSHAAKSLHEQMYHLGSVLNQLLRVQICKIAQTFSGSAYIFHNESCSMCNFDQDDNVMKTSDLAYIYIGLHGTDFENSETITFKLWSRNYDKVAVATNVCNTYSFFWCRQYLNLNNNHYTFTFPFSFFHKIAHRLILFCSISTVAILALVYSGLTSAFSMDSTQSMTALLFIWFLVFIAINSIFLLLDVAIDTILICALEDYEVNSNSARVYYMSDRMKKLLLENKII</sequence>
<evidence type="ECO:0000256" key="1">
    <source>
        <dbReference type="ARBA" id="ARBA00004141"/>
    </source>
</evidence>
<comment type="function">
    <text evidence="6">Choline transporter.</text>
</comment>
<reference evidence="7 8" key="1">
    <citation type="journal article" date="2024" name="bioRxiv">
        <title>A reference genome for Trichogramma kaykai: A tiny desert-dwelling parasitoid wasp with competing sex-ratio distorters.</title>
        <authorList>
            <person name="Culotta J."/>
            <person name="Lindsey A.R."/>
        </authorList>
    </citation>
    <scope>NUCLEOTIDE SEQUENCE [LARGE SCALE GENOMIC DNA]</scope>
    <source>
        <strain evidence="7 8">KSX58</strain>
    </source>
</reference>
<gene>
    <name evidence="7" type="ORF">TKK_003893</name>
</gene>
<comment type="caution">
    <text evidence="7">The sequence shown here is derived from an EMBL/GenBank/DDBJ whole genome shotgun (WGS) entry which is preliminary data.</text>
</comment>
<evidence type="ECO:0000256" key="2">
    <source>
        <dbReference type="ARBA" id="ARBA00007168"/>
    </source>
</evidence>
<keyword evidence="8" id="KW-1185">Reference proteome</keyword>
<feature type="transmembrane region" description="Helical" evidence="6">
    <location>
        <begin position="201"/>
        <end position="222"/>
    </location>
</feature>
<comment type="subcellular location">
    <subcellularLocation>
        <location evidence="6">Cell membrane</location>
        <topology evidence="6">Multi-pass membrane protein</topology>
    </subcellularLocation>
    <subcellularLocation>
        <location evidence="1">Membrane</location>
        <topology evidence="1">Multi-pass membrane protein</topology>
    </subcellularLocation>
</comment>
<protein>
    <recommendedName>
        <fullName evidence="6">Choline transporter-like protein</fullName>
    </recommendedName>
</protein>
<evidence type="ECO:0000313" key="8">
    <source>
        <dbReference type="Proteomes" id="UP001627154"/>
    </source>
</evidence>
<proteinExistence type="inferred from homology"/>
<dbReference type="AlphaFoldDB" id="A0ABD2XCX0"/>
<evidence type="ECO:0000256" key="4">
    <source>
        <dbReference type="ARBA" id="ARBA00022989"/>
    </source>
</evidence>
<evidence type="ECO:0000256" key="6">
    <source>
        <dbReference type="RuleBase" id="RU368066"/>
    </source>
</evidence>
<dbReference type="EMBL" id="JBJJXI010000031">
    <property type="protein sequence ID" value="KAL3403296.1"/>
    <property type="molecule type" value="Genomic_DNA"/>
</dbReference>
<evidence type="ECO:0000256" key="3">
    <source>
        <dbReference type="ARBA" id="ARBA00022692"/>
    </source>
</evidence>
<dbReference type="GO" id="GO:0022857">
    <property type="term" value="F:transmembrane transporter activity"/>
    <property type="evidence" value="ECO:0007669"/>
    <property type="project" value="UniProtKB-UniRule"/>
</dbReference>
<feature type="transmembrane region" description="Helical" evidence="6">
    <location>
        <begin position="170"/>
        <end position="189"/>
    </location>
</feature>
<name>A0ABD2XCX0_9HYME</name>
<comment type="caution">
    <text evidence="6">Lacks conserved residue(s) required for the propagation of feature annotation.</text>
</comment>
<dbReference type="Pfam" id="PF04515">
    <property type="entry name" value="Choline_transpo"/>
    <property type="match status" value="1"/>
</dbReference>